<dbReference type="Gene3D" id="3.40.190.10">
    <property type="entry name" value="Periplasmic binding protein-like II"/>
    <property type="match status" value="1"/>
</dbReference>
<dbReference type="Gene3D" id="3.10.105.10">
    <property type="entry name" value="Dipeptide-binding Protein, Domain 3"/>
    <property type="match status" value="1"/>
</dbReference>
<feature type="signal peptide" evidence="4">
    <location>
        <begin position="1"/>
        <end position="30"/>
    </location>
</feature>
<comment type="similarity">
    <text evidence="1">Belongs to the bacterial solute-binding protein 5 family.</text>
</comment>
<evidence type="ECO:0000256" key="4">
    <source>
        <dbReference type="SAM" id="SignalP"/>
    </source>
</evidence>
<proteinExistence type="inferred from homology"/>
<dbReference type="SUPFAM" id="SSF53850">
    <property type="entry name" value="Periplasmic binding protein-like II"/>
    <property type="match status" value="1"/>
</dbReference>
<feature type="chain" id="PRO_5038467759" evidence="4">
    <location>
        <begin position="31"/>
        <end position="535"/>
    </location>
</feature>
<protein>
    <submittedName>
        <fullName evidence="6">Peptide ABC transporter substrate-binding protein</fullName>
    </submittedName>
</protein>
<evidence type="ECO:0000256" key="2">
    <source>
        <dbReference type="ARBA" id="ARBA00022448"/>
    </source>
</evidence>
<accession>A0A250VV30</accession>
<evidence type="ECO:0000313" key="7">
    <source>
        <dbReference type="Proteomes" id="UP000217446"/>
    </source>
</evidence>
<dbReference type="GO" id="GO:0043190">
    <property type="term" value="C:ATP-binding cassette (ABC) transporter complex"/>
    <property type="evidence" value="ECO:0007669"/>
    <property type="project" value="InterPro"/>
</dbReference>
<dbReference type="CDD" id="cd00995">
    <property type="entry name" value="PBP2_NikA_DppA_OppA_like"/>
    <property type="match status" value="1"/>
</dbReference>
<gene>
    <name evidence="6" type="ORF">SO3561_09648</name>
</gene>
<feature type="domain" description="Solute-binding protein family 5" evidence="5">
    <location>
        <begin position="88"/>
        <end position="441"/>
    </location>
</feature>
<dbReference type="InterPro" id="IPR000914">
    <property type="entry name" value="SBP_5_dom"/>
</dbReference>
<dbReference type="Proteomes" id="UP000217446">
    <property type="component" value="Unassembled WGS sequence"/>
</dbReference>
<dbReference type="Pfam" id="PF00496">
    <property type="entry name" value="SBP_bac_5"/>
    <property type="match status" value="1"/>
</dbReference>
<keyword evidence="7" id="KW-1185">Reference proteome</keyword>
<evidence type="ECO:0000259" key="5">
    <source>
        <dbReference type="Pfam" id="PF00496"/>
    </source>
</evidence>
<keyword evidence="2" id="KW-0813">Transport</keyword>
<evidence type="ECO:0000313" key="6">
    <source>
        <dbReference type="EMBL" id="GAX58077.1"/>
    </source>
</evidence>
<keyword evidence="3 4" id="KW-0732">Signal</keyword>
<dbReference type="PANTHER" id="PTHR30290:SF9">
    <property type="entry name" value="OLIGOPEPTIDE-BINDING PROTEIN APPA"/>
    <property type="match status" value="1"/>
</dbReference>
<dbReference type="STRING" id="1963.AQJ27_40910"/>
<organism evidence="6 7">
    <name type="scientific">Streptomyces olivochromogenes</name>
    <dbReference type="NCBI Taxonomy" id="1963"/>
    <lineage>
        <taxon>Bacteria</taxon>
        <taxon>Bacillati</taxon>
        <taxon>Actinomycetota</taxon>
        <taxon>Actinomycetes</taxon>
        <taxon>Kitasatosporales</taxon>
        <taxon>Streptomycetaceae</taxon>
        <taxon>Streptomyces</taxon>
    </lineage>
</organism>
<dbReference type="GO" id="GO:1904680">
    <property type="term" value="F:peptide transmembrane transporter activity"/>
    <property type="evidence" value="ECO:0007669"/>
    <property type="project" value="TreeGrafter"/>
</dbReference>
<dbReference type="EMBL" id="BDQI01000045">
    <property type="protein sequence ID" value="GAX58077.1"/>
    <property type="molecule type" value="Genomic_DNA"/>
</dbReference>
<sequence length="535" mass="54842">MNGMRRRTVSFPRARSAAVASAAVASAVLAGCGGGDVSSTRTPVVVGGTVTIATASETPSFHPYAQFGSALAPYAYDSLVTMAPDGQVVSGLAEKWRAGATSASFTLRKGVTCSDGTILTASGVARSLSYAGDPRNRLVGARAALPGVPFTSSADDAARTVSVRMASPYSFIVRTIGLLPVVCPSGLADPGALDRSTQGTGPYVLSGYTSGGPYLFTRRKGYAWGPRGATNAAAGQPERIVVSVVPQESTVANLLLTGGVNIATVTGPDRARLTGHGLATAQVPTVVGLTFFNERSGRPLSDPVLRQALVGALDRKGLANVAIGGDGTPASHLTAAGSVCHTDVTARNLPSHSAVAALSAAGWTKNARGRLVKQGRPLRLRLLSSADFGSTLPSVAELMAATWQALGADVDLVSESRNAVVQAMYQSGDFDVVVGSSPGPPLPAQLVPYFSGPPPSRGLNFAHVVNRAYDRYVALALRAPGTASCADWNRAAAALFRSADALPVADGTGTVYGYRTTFAVAPGGQIVPTSIRLHR</sequence>
<comment type="caution">
    <text evidence="6">The sequence shown here is derived from an EMBL/GenBank/DDBJ whole genome shotgun (WGS) entry which is preliminary data.</text>
</comment>
<dbReference type="GO" id="GO:0015833">
    <property type="term" value="P:peptide transport"/>
    <property type="evidence" value="ECO:0007669"/>
    <property type="project" value="TreeGrafter"/>
</dbReference>
<reference evidence="7" key="1">
    <citation type="submission" date="2017-05" db="EMBL/GenBank/DDBJ databases">
        <title>Streptomyces olivochromogenes NBRC 3561 whole genome shotgun sequence.</title>
        <authorList>
            <person name="Dohra H."/>
            <person name="Kodani S."/>
        </authorList>
    </citation>
    <scope>NUCLEOTIDE SEQUENCE [LARGE SCALE GENOMIC DNA]</scope>
    <source>
        <strain evidence="7">NBRC 3561</strain>
    </source>
</reference>
<evidence type="ECO:0000256" key="1">
    <source>
        <dbReference type="ARBA" id="ARBA00005695"/>
    </source>
</evidence>
<dbReference type="AlphaFoldDB" id="A0A250VV30"/>
<dbReference type="InterPro" id="IPR030678">
    <property type="entry name" value="Peptide/Ni-bd"/>
</dbReference>
<dbReference type="PANTHER" id="PTHR30290">
    <property type="entry name" value="PERIPLASMIC BINDING COMPONENT OF ABC TRANSPORTER"/>
    <property type="match status" value="1"/>
</dbReference>
<dbReference type="PROSITE" id="PS51257">
    <property type="entry name" value="PROKAR_LIPOPROTEIN"/>
    <property type="match status" value="1"/>
</dbReference>
<name>A0A250VV30_STROL</name>
<dbReference type="GO" id="GO:0042597">
    <property type="term" value="C:periplasmic space"/>
    <property type="evidence" value="ECO:0007669"/>
    <property type="project" value="UniProtKB-ARBA"/>
</dbReference>
<dbReference type="InterPro" id="IPR039424">
    <property type="entry name" value="SBP_5"/>
</dbReference>
<dbReference type="PIRSF" id="PIRSF002741">
    <property type="entry name" value="MppA"/>
    <property type="match status" value="1"/>
</dbReference>
<evidence type="ECO:0000256" key="3">
    <source>
        <dbReference type="ARBA" id="ARBA00022729"/>
    </source>
</evidence>